<comment type="caution">
    <text evidence="5">The sequence shown here is derived from an EMBL/GenBank/DDBJ whole genome shotgun (WGS) entry which is preliminary data.</text>
</comment>
<dbReference type="Pfam" id="PF13378">
    <property type="entry name" value="MR_MLE_C"/>
    <property type="match status" value="1"/>
</dbReference>
<organism evidence="5 6">
    <name type="scientific">Amnibacterium setariae</name>
    <dbReference type="NCBI Taxonomy" id="2306585"/>
    <lineage>
        <taxon>Bacteria</taxon>
        <taxon>Bacillati</taxon>
        <taxon>Actinomycetota</taxon>
        <taxon>Actinomycetes</taxon>
        <taxon>Micrococcales</taxon>
        <taxon>Microbacteriaceae</taxon>
        <taxon>Amnibacterium</taxon>
    </lineage>
</organism>
<dbReference type="InterPro" id="IPR036849">
    <property type="entry name" value="Enolase-like_C_sf"/>
</dbReference>
<dbReference type="SUPFAM" id="SSF54826">
    <property type="entry name" value="Enolase N-terminal domain-like"/>
    <property type="match status" value="1"/>
</dbReference>
<proteinExistence type="predicted"/>
<dbReference type="GO" id="GO:0016836">
    <property type="term" value="F:hydro-lyase activity"/>
    <property type="evidence" value="ECO:0007669"/>
    <property type="project" value="TreeGrafter"/>
</dbReference>
<dbReference type="EMBL" id="QXTG01000002">
    <property type="protein sequence ID" value="RIX28967.1"/>
    <property type="molecule type" value="Genomic_DNA"/>
</dbReference>
<dbReference type="PROSITE" id="PS00909">
    <property type="entry name" value="MR_MLE_2"/>
    <property type="match status" value="1"/>
</dbReference>
<feature type="domain" description="Mandelate racemase/muconate lactonizing enzyme C-terminal" evidence="4">
    <location>
        <begin position="130"/>
        <end position="226"/>
    </location>
</feature>
<name>A0A3A1U536_9MICO</name>
<dbReference type="SUPFAM" id="SSF51604">
    <property type="entry name" value="Enolase C-terminal domain-like"/>
    <property type="match status" value="1"/>
</dbReference>
<gene>
    <name evidence="5" type="ORF">D1781_13930</name>
</gene>
<dbReference type="InterPro" id="IPR013342">
    <property type="entry name" value="Mandelate_racemase_C"/>
</dbReference>
<dbReference type="InterPro" id="IPR046945">
    <property type="entry name" value="RHMD-like"/>
</dbReference>
<dbReference type="CDD" id="cd03316">
    <property type="entry name" value="MR_like"/>
    <property type="match status" value="1"/>
</dbReference>
<dbReference type="OrthoDB" id="9796450at2"/>
<dbReference type="PROSITE" id="PS00908">
    <property type="entry name" value="MR_MLE_1"/>
    <property type="match status" value="1"/>
</dbReference>
<evidence type="ECO:0000256" key="3">
    <source>
        <dbReference type="ARBA" id="ARBA00022842"/>
    </source>
</evidence>
<sequence length="340" mass="35529">MPLARSWGSDVPAVTYLETTVTDSDGATGTGFAWTPSIGAASVAAMLRHDVRAFALGRGVDPVALWEPLWRHLHEAGSSGVTTIAMAGLDLALWDLAGRRADRPLAALLGAPVAPSSPVYGSGVNLHVDLEALVEQARSWVDRGFPAVKIKVGSPDLARDLERVAAVREVVGDRPLMIDANQRWNLDRATAALDALAAFDPAWIEEPLRADDLAGHVALAARTPVPIACGENLGTRHRFAEFARSGAVRTLQPNQVRIGGITPLAAIDAVCAEAGVDVALHLLPELSAQVAPALRHPTPVEVVDGAELAHLGVLAGPSPVRVAGGRVLHEPHAGLGIAFA</sequence>
<protein>
    <submittedName>
        <fullName evidence="5">Mandelate racemase/muconate lactonizing enzyme family protein</fullName>
    </submittedName>
</protein>
<dbReference type="AlphaFoldDB" id="A0A3A1U536"/>
<keyword evidence="6" id="KW-1185">Reference proteome</keyword>
<evidence type="ECO:0000256" key="1">
    <source>
        <dbReference type="ARBA" id="ARBA00001946"/>
    </source>
</evidence>
<reference evidence="6" key="1">
    <citation type="submission" date="2018-09" db="EMBL/GenBank/DDBJ databases">
        <authorList>
            <person name="Kim I."/>
        </authorList>
    </citation>
    <scope>NUCLEOTIDE SEQUENCE [LARGE SCALE GENOMIC DNA]</scope>
    <source>
        <strain evidence="6">DD4a</strain>
    </source>
</reference>
<evidence type="ECO:0000313" key="5">
    <source>
        <dbReference type="EMBL" id="RIX28967.1"/>
    </source>
</evidence>
<dbReference type="GO" id="GO:0016052">
    <property type="term" value="P:carbohydrate catabolic process"/>
    <property type="evidence" value="ECO:0007669"/>
    <property type="project" value="TreeGrafter"/>
</dbReference>
<dbReference type="SMART" id="SM00922">
    <property type="entry name" value="MR_MLE"/>
    <property type="match status" value="1"/>
</dbReference>
<dbReference type="InterPro" id="IPR018110">
    <property type="entry name" value="Mandel_Rmase/mucon_lact_enz_CS"/>
</dbReference>
<dbReference type="GO" id="GO:0009063">
    <property type="term" value="P:amino acid catabolic process"/>
    <property type="evidence" value="ECO:0007669"/>
    <property type="project" value="InterPro"/>
</dbReference>
<comment type="cofactor">
    <cofactor evidence="1">
        <name>Mg(2+)</name>
        <dbReference type="ChEBI" id="CHEBI:18420"/>
    </cofactor>
</comment>
<dbReference type="Gene3D" id="3.30.390.10">
    <property type="entry name" value="Enolase-like, N-terminal domain"/>
    <property type="match status" value="1"/>
</dbReference>
<dbReference type="PANTHER" id="PTHR13794:SF58">
    <property type="entry name" value="MITOCHONDRIAL ENOLASE SUPERFAMILY MEMBER 1"/>
    <property type="match status" value="1"/>
</dbReference>
<dbReference type="Gene3D" id="3.20.20.120">
    <property type="entry name" value="Enolase-like C-terminal domain"/>
    <property type="match status" value="1"/>
</dbReference>
<dbReference type="Proteomes" id="UP000265742">
    <property type="component" value="Unassembled WGS sequence"/>
</dbReference>
<accession>A0A3A1U536</accession>
<evidence type="ECO:0000313" key="6">
    <source>
        <dbReference type="Proteomes" id="UP000265742"/>
    </source>
</evidence>
<keyword evidence="2" id="KW-0479">Metal-binding</keyword>
<dbReference type="PANTHER" id="PTHR13794">
    <property type="entry name" value="ENOLASE SUPERFAMILY, MANDELATE RACEMASE"/>
    <property type="match status" value="1"/>
</dbReference>
<dbReference type="SFLD" id="SFLDS00001">
    <property type="entry name" value="Enolase"/>
    <property type="match status" value="1"/>
</dbReference>
<dbReference type="InterPro" id="IPR013341">
    <property type="entry name" value="Mandelate_racemase_N_dom"/>
</dbReference>
<evidence type="ECO:0000259" key="4">
    <source>
        <dbReference type="SMART" id="SM00922"/>
    </source>
</evidence>
<dbReference type="GO" id="GO:0000287">
    <property type="term" value="F:magnesium ion binding"/>
    <property type="evidence" value="ECO:0007669"/>
    <property type="project" value="TreeGrafter"/>
</dbReference>
<dbReference type="Pfam" id="PF02746">
    <property type="entry name" value="MR_MLE_N"/>
    <property type="match status" value="1"/>
</dbReference>
<evidence type="ECO:0000256" key="2">
    <source>
        <dbReference type="ARBA" id="ARBA00022723"/>
    </source>
</evidence>
<dbReference type="InterPro" id="IPR029065">
    <property type="entry name" value="Enolase_C-like"/>
</dbReference>
<keyword evidence="3" id="KW-0460">Magnesium</keyword>
<dbReference type="InterPro" id="IPR029017">
    <property type="entry name" value="Enolase-like_N"/>
</dbReference>